<proteinExistence type="predicted"/>
<dbReference type="CDD" id="cd03025">
    <property type="entry name" value="DsbA_FrnE_like"/>
    <property type="match status" value="1"/>
</dbReference>
<dbReference type="AlphaFoldDB" id="I4B788"/>
<protein>
    <submittedName>
        <fullName evidence="2">DSBA oxidoreductase</fullName>
    </submittedName>
</protein>
<dbReference type="SUPFAM" id="SSF52833">
    <property type="entry name" value="Thioredoxin-like"/>
    <property type="match status" value="1"/>
</dbReference>
<dbReference type="InterPro" id="IPR001853">
    <property type="entry name" value="DSBA-like_thioredoxin_dom"/>
</dbReference>
<dbReference type="PATRIC" id="fig|869212.3.peg.2522"/>
<dbReference type="STRING" id="869212.Turpa_2505"/>
<dbReference type="PANTHER" id="PTHR13887">
    <property type="entry name" value="GLUTATHIONE S-TRANSFERASE KAPPA"/>
    <property type="match status" value="1"/>
</dbReference>
<reference evidence="2 3" key="1">
    <citation type="submission" date="2012-06" db="EMBL/GenBank/DDBJ databases">
        <title>The complete chromosome of genome of Turneriella parva DSM 21527.</title>
        <authorList>
            <consortium name="US DOE Joint Genome Institute (JGI-PGF)"/>
            <person name="Lucas S."/>
            <person name="Han J."/>
            <person name="Lapidus A."/>
            <person name="Bruce D."/>
            <person name="Goodwin L."/>
            <person name="Pitluck S."/>
            <person name="Peters L."/>
            <person name="Kyrpides N."/>
            <person name="Mavromatis K."/>
            <person name="Ivanova N."/>
            <person name="Mikhailova N."/>
            <person name="Chertkov O."/>
            <person name="Detter J.C."/>
            <person name="Tapia R."/>
            <person name="Han C."/>
            <person name="Land M."/>
            <person name="Hauser L."/>
            <person name="Markowitz V."/>
            <person name="Cheng J.-F."/>
            <person name="Hugenholtz P."/>
            <person name="Woyke T."/>
            <person name="Wu D."/>
            <person name="Gronow S."/>
            <person name="Wellnitz S."/>
            <person name="Brambilla E."/>
            <person name="Klenk H.-P."/>
            <person name="Eisen J.A."/>
        </authorList>
    </citation>
    <scope>NUCLEOTIDE SEQUENCE [LARGE SCALE GENOMIC DNA]</scope>
    <source>
        <strain evidence="3">ATCC BAA-1111 / DSM 21527 / NCTC 11395 / H</strain>
    </source>
</reference>
<dbReference type="Proteomes" id="UP000006048">
    <property type="component" value="Chromosome"/>
</dbReference>
<feature type="domain" description="DSBA-like thioredoxin" evidence="1">
    <location>
        <begin position="9"/>
        <end position="195"/>
    </location>
</feature>
<dbReference type="Gene3D" id="1.10.472.60">
    <property type="entry name" value="putative protein disulfide isomerase domain"/>
    <property type="match status" value="1"/>
</dbReference>
<dbReference type="Pfam" id="PF01323">
    <property type="entry name" value="DSBA"/>
    <property type="match status" value="1"/>
</dbReference>
<accession>I4B788</accession>
<name>I4B788_TURPD</name>
<evidence type="ECO:0000313" key="3">
    <source>
        <dbReference type="Proteomes" id="UP000006048"/>
    </source>
</evidence>
<keyword evidence="3" id="KW-1185">Reference proteome</keyword>
<dbReference type="HOGENOM" id="CLU_097497_2_1_12"/>
<sequence length="225" mass="25264">MAGLRRLYYFADPMCSWCYGFAPVFDRLRAAYARDLDIRLVMGGLRPGTLAEPMTPARARLMRQHWREVAKMTGQPFEDDIFKRDDFVYDTEPAAKAVIVMERLAPEHAYDYYHEIQRGFYAHSQDITSAEVLANFARRFGVSATDFAAAFTGEEAHKETWGQFTFSASLGVKGFPALVLEEDGQFMLVMRGYQPFEEISVTLAKVLKGAAGHNEGDACDVGGEC</sequence>
<dbReference type="GO" id="GO:0016491">
    <property type="term" value="F:oxidoreductase activity"/>
    <property type="evidence" value="ECO:0007669"/>
    <property type="project" value="InterPro"/>
</dbReference>
<dbReference type="InterPro" id="IPR036249">
    <property type="entry name" value="Thioredoxin-like_sf"/>
</dbReference>
<organism evidence="2 3">
    <name type="scientific">Turneriella parva (strain ATCC BAA-1111 / DSM 21527 / NCTC 11395 / H)</name>
    <name type="common">Leptospira parva</name>
    <dbReference type="NCBI Taxonomy" id="869212"/>
    <lineage>
        <taxon>Bacteria</taxon>
        <taxon>Pseudomonadati</taxon>
        <taxon>Spirochaetota</taxon>
        <taxon>Spirochaetia</taxon>
        <taxon>Leptospirales</taxon>
        <taxon>Leptospiraceae</taxon>
        <taxon>Turneriella</taxon>
    </lineage>
</organism>
<evidence type="ECO:0000313" key="2">
    <source>
        <dbReference type="EMBL" id="AFM13145.1"/>
    </source>
</evidence>
<dbReference type="RefSeq" id="WP_014803651.1">
    <property type="nucleotide sequence ID" value="NC_018020.1"/>
</dbReference>
<gene>
    <name evidence="2" type="ordered locus">Turpa_2505</name>
</gene>
<dbReference type="Gene3D" id="3.40.30.10">
    <property type="entry name" value="Glutaredoxin"/>
    <property type="match status" value="1"/>
</dbReference>
<dbReference type="PANTHER" id="PTHR13887:SF54">
    <property type="entry name" value="DSBA FAMILY PROTEIN"/>
    <property type="match status" value="1"/>
</dbReference>
<dbReference type="KEGG" id="tpx:Turpa_2505"/>
<evidence type="ECO:0000259" key="1">
    <source>
        <dbReference type="Pfam" id="PF01323"/>
    </source>
</evidence>
<dbReference type="OrthoDB" id="9799122at2"/>
<dbReference type="EMBL" id="CP002959">
    <property type="protein sequence ID" value="AFM13145.1"/>
    <property type="molecule type" value="Genomic_DNA"/>
</dbReference>